<comment type="caution">
    <text evidence="3">The sequence shown here is derived from an EMBL/GenBank/DDBJ whole genome shotgun (WGS) entry which is preliminary data.</text>
</comment>
<feature type="region of interest" description="Disordered" evidence="1">
    <location>
        <begin position="73"/>
        <end position="96"/>
    </location>
</feature>
<feature type="signal peptide" evidence="2">
    <location>
        <begin position="1"/>
        <end position="22"/>
    </location>
</feature>
<feature type="chain" id="PRO_5003838676" description="RxLR effector protein" evidence="2">
    <location>
        <begin position="23"/>
        <end position="96"/>
    </location>
</feature>
<reference evidence="3 4" key="1">
    <citation type="journal article" date="2012" name="Genome Biol.">
        <title>Genome and low-iron response of an oceanic diatom adapted to chronic iron limitation.</title>
        <authorList>
            <person name="Lommer M."/>
            <person name="Specht M."/>
            <person name="Roy A.S."/>
            <person name="Kraemer L."/>
            <person name="Andreson R."/>
            <person name="Gutowska M.A."/>
            <person name="Wolf J."/>
            <person name="Bergner S.V."/>
            <person name="Schilhabel M.B."/>
            <person name="Klostermeier U.C."/>
            <person name="Beiko R.G."/>
            <person name="Rosenstiel P."/>
            <person name="Hippler M."/>
            <person name="Laroche J."/>
        </authorList>
    </citation>
    <scope>NUCLEOTIDE SEQUENCE [LARGE SCALE GENOMIC DNA]</scope>
    <source>
        <strain evidence="3 4">CCMP1005</strain>
    </source>
</reference>
<evidence type="ECO:0008006" key="5">
    <source>
        <dbReference type="Google" id="ProtNLM"/>
    </source>
</evidence>
<dbReference type="OrthoDB" id="276388at2759"/>
<keyword evidence="4" id="KW-1185">Reference proteome</keyword>
<gene>
    <name evidence="3" type="ORF">THAOC_01085</name>
</gene>
<evidence type="ECO:0000256" key="2">
    <source>
        <dbReference type="SAM" id="SignalP"/>
    </source>
</evidence>
<evidence type="ECO:0000313" key="3">
    <source>
        <dbReference type="EMBL" id="EJK77102.1"/>
    </source>
</evidence>
<dbReference type="Proteomes" id="UP000266841">
    <property type="component" value="Unassembled WGS sequence"/>
</dbReference>
<dbReference type="EMBL" id="AGNL01001320">
    <property type="protein sequence ID" value="EJK77102.1"/>
    <property type="molecule type" value="Genomic_DNA"/>
</dbReference>
<accession>K0TR34</accession>
<evidence type="ECO:0000313" key="4">
    <source>
        <dbReference type="Proteomes" id="UP000266841"/>
    </source>
</evidence>
<name>K0TR34_THAOC</name>
<feature type="non-terminal residue" evidence="3">
    <location>
        <position position="96"/>
    </location>
</feature>
<feature type="compositionally biased region" description="Acidic residues" evidence="1">
    <location>
        <begin position="81"/>
        <end position="96"/>
    </location>
</feature>
<proteinExistence type="predicted"/>
<keyword evidence="2" id="KW-0732">Signal</keyword>
<sequence length="96" mass="10657">MVLLFSIALMMAIALMATIAQAFSSAPSKNSDLMTLMTRPCRRKRARRRFALYSNQDNVGQEAKGMDEAFTSLDSLSSEDLRDEDDDGDEASMVDL</sequence>
<dbReference type="AlphaFoldDB" id="K0TR34"/>
<evidence type="ECO:0000256" key="1">
    <source>
        <dbReference type="SAM" id="MobiDB-lite"/>
    </source>
</evidence>
<protein>
    <recommendedName>
        <fullName evidence="5">RxLR effector protein</fullName>
    </recommendedName>
</protein>
<organism evidence="3 4">
    <name type="scientific">Thalassiosira oceanica</name>
    <name type="common">Marine diatom</name>
    <dbReference type="NCBI Taxonomy" id="159749"/>
    <lineage>
        <taxon>Eukaryota</taxon>
        <taxon>Sar</taxon>
        <taxon>Stramenopiles</taxon>
        <taxon>Ochrophyta</taxon>
        <taxon>Bacillariophyta</taxon>
        <taxon>Coscinodiscophyceae</taxon>
        <taxon>Thalassiosirophycidae</taxon>
        <taxon>Thalassiosirales</taxon>
        <taxon>Thalassiosiraceae</taxon>
        <taxon>Thalassiosira</taxon>
    </lineage>
</organism>